<keyword evidence="8 11" id="KW-1133">Transmembrane helix</keyword>
<organism evidence="14 15">
    <name type="scientific">Devosia epidermidihirudinis</name>
    <dbReference type="NCBI Taxonomy" id="1293439"/>
    <lineage>
        <taxon>Bacteria</taxon>
        <taxon>Pseudomonadati</taxon>
        <taxon>Pseudomonadota</taxon>
        <taxon>Alphaproteobacteria</taxon>
        <taxon>Hyphomicrobiales</taxon>
        <taxon>Devosiaceae</taxon>
        <taxon>Devosia</taxon>
    </lineage>
</organism>
<dbReference type="PROSITE" id="PS50885">
    <property type="entry name" value="HAMP"/>
    <property type="match status" value="1"/>
</dbReference>
<evidence type="ECO:0000256" key="2">
    <source>
        <dbReference type="ARBA" id="ARBA00004370"/>
    </source>
</evidence>
<dbReference type="EC" id="2.7.13.3" evidence="3"/>
<name>A0A0F5QGF8_9HYPH</name>
<comment type="subcellular location">
    <subcellularLocation>
        <location evidence="2">Membrane</location>
    </subcellularLocation>
</comment>
<evidence type="ECO:0000256" key="11">
    <source>
        <dbReference type="SAM" id="Phobius"/>
    </source>
</evidence>
<evidence type="ECO:0000256" key="4">
    <source>
        <dbReference type="ARBA" id="ARBA00022553"/>
    </source>
</evidence>
<feature type="transmembrane region" description="Helical" evidence="11">
    <location>
        <begin position="12"/>
        <end position="36"/>
    </location>
</feature>
<dbReference type="InterPro" id="IPR036097">
    <property type="entry name" value="HisK_dim/P_sf"/>
</dbReference>
<dbReference type="STRING" id="1293439.WH87_06645"/>
<keyword evidence="5" id="KW-0808">Transferase</keyword>
<dbReference type="InterPro" id="IPR003660">
    <property type="entry name" value="HAMP_dom"/>
</dbReference>
<dbReference type="PANTHER" id="PTHR45436">
    <property type="entry name" value="SENSOR HISTIDINE KINASE YKOH"/>
    <property type="match status" value="1"/>
</dbReference>
<dbReference type="Gene3D" id="6.10.340.10">
    <property type="match status" value="1"/>
</dbReference>
<keyword evidence="4" id="KW-0597">Phosphoprotein</keyword>
<evidence type="ECO:0000256" key="10">
    <source>
        <dbReference type="ARBA" id="ARBA00023136"/>
    </source>
</evidence>
<evidence type="ECO:0000256" key="6">
    <source>
        <dbReference type="ARBA" id="ARBA00022692"/>
    </source>
</evidence>
<dbReference type="CDD" id="cd00075">
    <property type="entry name" value="HATPase"/>
    <property type="match status" value="1"/>
</dbReference>
<dbReference type="Gene3D" id="3.30.565.10">
    <property type="entry name" value="Histidine kinase-like ATPase, C-terminal domain"/>
    <property type="match status" value="1"/>
</dbReference>
<dbReference type="SMART" id="SM00388">
    <property type="entry name" value="HisKA"/>
    <property type="match status" value="1"/>
</dbReference>
<protein>
    <recommendedName>
        <fullName evidence="3">histidine kinase</fullName>
        <ecNumber evidence="3">2.7.13.3</ecNumber>
    </recommendedName>
</protein>
<keyword evidence="10 11" id="KW-0472">Membrane</keyword>
<dbReference type="SUPFAM" id="SSF55874">
    <property type="entry name" value="ATPase domain of HSP90 chaperone/DNA topoisomerase II/histidine kinase"/>
    <property type="match status" value="1"/>
</dbReference>
<evidence type="ECO:0000256" key="5">
    <source>
        <dbReference type="ARBA" id="ARBA00022679"/>
    </source>
</evidence>
<evidence type="ECO:0000256" key="8">
    <source>
        <dbReference type="ARBA" id="ARBA00022989"/>
    </source>
</evidence>
<dbReference type="SUPFAM" id="SSF158472">
    <property type="entry name" value="HAMP domain-like"/>
    <property type="match status" value="1"/>
</dbReference>
<keyword evidence="9" id="KW-0902">Two-component regulatory system</keyword>
<keyword evidence="15" id="KW-1185">Reference proteome</keyword>
<evidence type="ECO:0000256" key="7">
    <source>
        <dbReference type="ARBA" id="ARBA00022777"/>
    </source>
</evidence>
<dbReference type="PROSITE" id="PS50109">
    <property type="entry name" value="HIS_KIN"/>
    <property type="match status" value="1"/>
</dbReference>
<dbReference type="GO" id="GO:0005886">
    <property type="term" value="C:plasma membrane"/>
    <property type="evidence" value="ECO:0007669"/>
    <property type="project" value="TreeGrafter"/>
</dbReference>
<dbReference type="InterPro" id="IPR050428">
    <property type="entry name" value="TCS_sensor_his_kinase"/>
</dbReference>
<dbReference type="SMART" id="SM00387">
    <property type="entry name" value="HATPase_c"/>
    <property type="match status" value="1"/>
</dbReference>
<dbReference type="CDD" id="cd00082">
    <property type="entry name" value="HisKA"/>
    <property type="match status" value="1"/>
</dbReference>
<comment type="caution">
    <text evidence="14">The sequence shown here is derived from an EMBL/GenBank/DDBJ whole genome shotgun (WGS) entry which is preliminary data.</text>
</comment>
<dbReference type="RefSeq" id="WP_046137974.1">
    <property type="nucleotide sequence ID" value="NZ_LANJ01000011.1"/>
</dbReference>
<reference evidence="14 15" key="1">
    <citation type="submission" date="2015-03" db="EMBL/GenBank/DDBJ databases">
        <authorList>
            <person name="Lepp D."/>
            <person name="Hassan Y.I."/>
            <person name="Li X.-Z."/>
            <person name="Zhou T."/>
        </authorList>
    </citation>
    <scope>NUCLEOTIDE SEQUENCE [LARGE SCALE GENOMIC DNA]</scope>
    <source>
        <strain evidence="14 15">E84</strain>
    </source>
</reference>
<feature type="transmembrane region" description="Helical" evidence="11">
    <location>
        <begin position="172"/>
        <end position="194"/>
    </location>
</feature>
<evidence type="ECO:0000313" key="14">
    <source>
        <dbReference type="EMBL" id="KKC39798.1"/>
    </source>
</evidence>
<dbReference type="InterPro" id="IPR005467">
    <property type="entry name" value="His_kinase_dom"/>
</dbReference>
<keyword evidence="6 11" id="KW-0812">Transmembrane</keyword>
<comment type="catalytic activity">
    <reaction evidence="1">
        <text>ATP + protein L-histidine = ADP + protein N-phospho-L-histidine.</text>
        <dbReference type="EC" id="2.7.13.3"/>
    </reaction>
</comment>
<dbReference type="EMBL" id="LANJ01000011">
    <property type="protein sequence ID" value="KKC39798.1"/>
    <property type="molecule type" value="Genomic_DNA"/>
</dbReference>
<dbReference type="InterPro" id="IPR036890">
    <property type="entry name" value="HATPase_C_sf"/>
</dbReference>
<dbReference type="Pfam" id="PF02518">
    <property type="entry name" value="HATPase_c"/>
    <property type="match status" value="1"/>
</dbReference>
<evidence type="ECO:0000259" key="13">
    <source>
        <dbReference type="PROSITE" id="PS50885"/>
    </source>
</evidence>
<evidence type="ECO:0000259" key="12">
    <source>
        <dbReference type="PROSITE" id="PS50109"/>
    </source>
</evidence>
<evidence type="ECO:0000256" key="1">
    <source>
        <dbReference type="ARBA" id="ARBA00000085"/>
    </source>
</evidence>
<feature type="domain" description="Histidine kinase" evidence="12">
    <location>
        <begin position="258"/>
        <end position="475"/>
    </location>
</feature>
<dbReference type="AlphaFoldDB" id="A0A0F5QGF8"/>
<accession>A0A0F5QGF8</accession>
<sequence>MHRFAQIWRTSTVRLTGTFILIFCLFAILLLGFITWQSSVQIQRQQATDIDRDVAAFMTILDTQGVRALAFAVQRISRQPGPGVYYLGDVSGQYLLGNVSDIPPDVLIDPGVYSFDYERATPEDGGPQIEFPLGRKDKMGTGVAVVRSVVLDNGMRLVVGRDVVERRGYSAIIVQSFLVGVVGIILFSVVAGGVTARRVLKRIDTIRDTSTKIMQGNLSERVPITKRNDEFDGLATNLNAMLDRIEQLLQGLKEVTDNVAHDLKTPLTRLRNQAEGALRDGSSDEARQLALETTIAESDRLIQTFNALLMIARAEAGAPSGALTDVDVSAVVADVAELYGPVAEDEGILVETAIAEGVHLRANRELIGQAMVNLLENAVKYAKPADGEGQGKIAVSLRRQDGRVVIEVADNGPGIPEADRKRVLERFVRLEKSRSESGSGLGLSLVDAVMRLHGGTFRIEDNAPGVRAVIDLPDA</sequence>
<dbReference type="CDD" id="cd06225">
    <property type="entry name" value="HAMP"/>
    <property type="match status" value="1"/>
</dbReference>
<dbReference type="InterPro" id="IPR003594">
    <property type="entry name" value="HATPase_dom"/>
</dbReference>
<keyword evidence="7" id="KW-0418">Kinase</keyword>
<dbReference type="GO" id="GO:0000155">
    <property type="term" value="F:phosphorelay sensor kinase activity"/>
    <property type="evidence" value="ECO:0007669"/>
    <property type="project" value="InterPro"/>
</dbReference>
<dbReference type="SMART" id="SM00304">
    <property type="entry name" value="HAMP"/>
    <property type="match status" value="1"/>
</dbReference>
<evidence type="ECO:0000256" key="3">
    <source>
        <dbReference type="ARBA" id="ARBA00012438"/>
    </source>
</evidence>
<gene>
    <name evidence="14" type="ORF">WH87_06645</name>
</gene>
<evidence type="ECO:0000256" key="9">
    <source>
        <dbReference type="ARBA" id="ARBA00023012"/>
    </source>
</evidence>
<dbReference type="OrthoDB" id="9815202at2"/>
<dbReference type="Pfam" id="PF00512">
    <property type="entry name" value="HisKA"/>
    <property type="match status" value="1"/>
</dbReference>
<dbReference type="PRINTS" id="PR00344">
    <property type="entry name" value="BCTRLSENSOR"/>
</dbReference>
<dbReference type="PATRIC" id="fig|1293439.3.peg.896"/>
<feature type="domain" description="HAMP" evidence="13">
    <location>
        <begin position="197"/>
        <end position="250"/>
    </location>
</feature>
<dbReference type="Gene3D" id="1.10.287.130">
    <property type="match status" value="1"/>
</dbReference>
<dbReference type="Proteomes" id="UP000033411">
    <property type="component" value="Unassembled WGS sequence"/>
</dbReference>
<dbReference type="SUPFAM" id="SSF47384">
    <property type="entry name" value="Homodimeric domain of signal transducing histidine kinase"/>
    <property type="match status" value="1"/>
</dbReference>
<dbReference type="Pfam" id="PF00672">
    <property type="entry name" value="HAMP"/>
    <property type="match status" value="1"/>
</dbReference>
<proteinExistence type="predicted"/>
<dbReference type="InterPro" id="IPR003661">
    <property type="entry name" value="HisK_dim/P_dom"/>
</dbReference>
<dbReference type="PANTHER" id="PTHR45436:SF8">
    <property type="entry name" value="HISTIDINE KINASE"/>
    <property type="match status" value="1"/>
</dbReference>
<dbReference type="InterPro" id="IPR004358">
    <property type="entry name" value="Sig_transdc_His_kin-like_C"/>
</dbReference>
<evidence type="ECO:0000313" key="15">
    <source>
        <dbReference type="Proteomes" id="UP000033411"/>
    </source>
</evidence>